<organism evidence="2 3">
    <name type="scientific">[Candida] anglica</name>
    <dbReference type="NCBI Taxonomy" id="148631"/>
    <lineage>
        <taxon>Eukaryota</taxon>
        <taxon>Fungi</taxon>
        <taxon>Dikarya</taxon>
        <taxon>Ascomycota</taxon>
        <taxon>Saccharomycotina</taxon>
        <taxon>Pichiomycetes</taxon>
        <taxon>Debaryomycetaceae</taxon>
        <taxon>Kurtzmaniella</taxon>
    </lineage>
</organism>
<reference evidence="2 3" key="1">
    <citation type="submission" date="2024-01" db="EMBL/GenBank/DDBJ databases">
        <authorList>
            <consortium name="Genoscope - CEA"/>
            <person name="William W."/>
        </authorList>
    </citation>
    <scope>NUCLEOTIDE SEQUENCE [LARGE SCALE GENOMIC DNA]</scope>
    <source>
        <strain evidence="2 3">29B2s-10</strain>
    </source>
</reference>
<evidence type="ECO:0000256" key="1">
    <source>
        <dbReference type="SAM" id="MobiDB-lite"/>
    </source>
</evidence>
<dbReference type="EMBL" id="OZ004255">
    <property type="protein sequence ID" value="CAK7900721.1"/>
    <property type="molecule type" value="Genomic_DNA"/>
</dbReference>
<feature type="compositionally biased region" description="Basic residues" evidence="1">
    <location>
        <begin position="298"/>
        <end position="307"/>
    </location>
</feature>
<feature type="compositionally biased region" description="Polar residues" evidence="1">
    <location>
        <begin position="195"/>
        <end position="205"/>
    </location>
</feature>
<name>A0ABP0E9C1_9ASCO</name>
<evidence type="ECO:0000313" key="3">
    <source>
        <dbReference type="Proteomes" id="UP001497600"/>
    </source>
</evidence>
<proteinExistence type="predicted"/>
<accession>A0ABP0E9C1</accession>
<sequence length="323" mass="36014">MLSHVQIFQFCQKYDRKTRGVTQKSCATFFRVATGSWLKFKCWFKNLWVTQKNLQPQDENLQPFTFPSGEMVDGYEDVGFDRASVCLSSKLTLVNTTGSTIDGKIDSTPLFCDTGCPKTGGNSGCSDLTDSTGCPDTGDDWYLDPINNLIDSLDDLSSIDSSISLQKRSPILSNVAFNLDEYTTSSDSSQFSSGILVSSESTTSNEEPDVKVQPNEELDPVEIIQSSESPTMATKIVSHFELTGDDIQFPSFKISERKARILVNSLISTTLLDQVSPSTKACTLYKSPVKEKEEHHEQHKKIPSQHSHHVESTKSRRPKDHKY</sequence>
<protein>
    <submittedName>
        <fullName evidence="2">Uncharacterized protein</fullName>
    </submittedName>
</protein>
<gene>
    <name evidence="2" type="ORF">CAAN4_C08636</name>
</gene>
<dbReference type="Proteomes" id="UP001497600">
    <property type="component" value="Chromosome C"/>
</dbReference>
<feature type="region of interest" description="Disordered" evidence="1">
    <location>
        <begin position="191"/>
        <end position="213"/>
    </location>
</feature>
<feature type="compositionally biased region" description="Basic and acidic residues" evidence="1">
    <location>
        <begin position="288"/>
        <end position="297"/>
    </location>
</feature>
<keyword evidence="3" id="KW-1185">Reference proteome</keyword>
<feature type="region of interest" description="Disordered" evidence="1">
    <location>
        <begin position="286"/>
        <end position="323"/>
    </location>
</feature>
<evidence type="ECO:0000313" key="2">
    <source>
        <dbReference type="EMBL" id="CAK7900721.1"/>
    </source>
</evidence>